<organism evidence="2">
    <name type="scientific">freshwater metagenome</name>
    <dbReference type="NCBI Taxonomy" id="449393"/>
    <lineage>
        <taxon>unclassified sequences</taxon>
        <taxon>metagenomes</taxon>
        <taxon>ecological metagenomes</taxon>
    </lineage>
</organism>
<dbReference type="AlphaFoldDB" id="A0A6J7HTS4"/>
<dbReference type="EMBL" id="CAFBMG010000219">
    <property type="protein sequence ID" value="CAB4919289.1"/>
    <property type="molecule type" value="Genomic_DNA"/>
</dbReference>
<name>A0A6J7HTS4_9ZZZZ</name>
<reference evidence="2" key="1">
    <citation type="submission" date="2020-05" db="EMBL/GenBank/DDBJ databases">
        <authorList>
            <person name="Chiriac C."/>
            <person name="Salcher M."/>
            <person name="Ghai R."/>
            <person name="Kavagutti S V."/>
        </authorList>
    </citation>
    <scope>NUCLEOTIDE SEQUENCE</scope>
</reference>
<proteinExistence type="predicted"/>
<protein>
    <submittedName>
        <fullName evidence="2">Unannotated protein</fullName>
    </submittedName>
</protein>
<evidence type="ECO:0000313" key="1">
    <source>
        <dbReference type="EMBL" id="CAB4728059.1"/>
    </source>
</evidence>
<evidence type="ECO:0000313" key="2">
    <source>
        <dbReference type="EMBL" id="CAB4919289.1"/>
    </source>
</evidence>
<gene>
    <name evidence="1" type="ORF">UFOPK2766_00127</name>
    <name evidence="2" type="ORF">UFOPK3519_01848</name>
</gene>
<sequence>MRPAKSTFRTLILVAACALVASSCGGTVADPKEYGDVNTENKGYYGNLMYGCTGVQAINGEYSDVTLESVDYCNCIFEGLKETVPFSDARDFDKYQATAKAGEIEIPKNIQAVQEKCGTSN</sequence>
<dbReference type="PROSITE" id="PS51257">
    <property type="entry name" value="PROKAR_LIPOPROTEIN"/>
    <property type="match status" value="1"/>
</dbReference>
<accession>A0A6J7HTS4</accession>
<dbReference type="EMBL" id="CAEZYU010000003">
    <property type="protein sequence ID" value="CAB4728059.1"/>
    <property type="molecule type" value="Genomic_DNA"/>
</dbReference>